<protein>
    <submittedName>
        <fullName evidence="1">Uncharacterized protein</fullName>
    </submittedName>
</protein>
<dbReference type="PANTHER" id="PTHR48475">
    <property type="entry name" value="RIBONUCLEASE H"/>
    <property type="match status" value="1"/>
</dbReference>
<gene>
    <name evidence="1" type="ORF">E5676_scaffold16G00250</name>
</gene>
<evidence type="ECO:0000313" key="1">
    <source>
        <dbReference type="EMBL" id="TYK09912.1"/>
    </source>
</evidence>
<dbReference type="AlphaFoldDB" id="A0A5D3CF32"/>
<dbReference type="Proteomes" id="UP000321947">
    <property type="component" value="Unassembled WGS sequence"/>
</dbReference>
<organism evidence="1 2">
    <name type="scientific">Cucumis melo var. makuwa</name>
    <name type="common">Oriental melon</name>
    <dbReference type="NCBI Taxonomy" id="1194695"/>
    <lineage>
        <taxon>Eukaryota</taxon>
        <taxon>Viridiplantae</taxon>
        <taxon>Streptophyta</taxon>
        <taxon>Embryophyta</taxon>
        <taxon>Tracheophyta</taxon>
        <taxon>Spermatophyta</taxon>
        <taxon>Magnoliopsida</taxon>
        <taxon>eudicotyledons</taxon>
        <taxon>Gunneridae</taxon>
        <taxon>Pentapetalae</taxon>
        <taxon>rosids</taxon>
        <taxon>fabids</taxon>
        <taxon>Cucurbitales</taxon>
        <taxon>Cucurbitaceae</taxon>
        <taxon>Benincaseae</taxon>
        <taxon>Cucumis</taxon>
    </lineage>
</organism>
<dbReference type="SUPFAM" id="SSF53098">
    <property type="entry name" value="Ribonuclease H-like"/>
    <property type="match status" value="1"/>
</dbReference>
<dbReference type="PANTHER" id="PTHR48475:SF1">
    <property type="entry name" value="RNASE H TYPE-1 DOMAIN-CONTAINING PROTEIN"/>
    <property type="match status" value="1"/>
</dbReference>
<name>A0A5D3CF32_CUCMM</name>
<comment type="caution">
    <text evidence="1">The sequence shown here is derived from an EMBL/GenBank/DDBJ whole genome shotgun (WGS) entry which is preliminary data.</text>
</comment>
<dbReference type="GO" id="GO:0003676">
    <property type="term" value="F:nucleic acid binding"/>
    <property type="evidence" value="ECO:0007669"/>
    <property type="project" value="InterPro"/>
</dbReference>
<sequence>MTLSTFHKAIKGQALIDFLAGHQIPLDWKLCENLLDNEVFFTKVMEPCTMYFDDAGVGIVLISPEKHMFPYSFPLAKLCSNNVVEYQALIIDLQVALEIRVSFIEISKLIINQLSLQYDVKHEDLKPYFAYA</sequence>
<evidence type="ECO:0000313" key="2">
    <source>
        <dbReference type="Proteomes" id="UP000321947"/>
    </source>
</evidence>
<dbReference type="InterPro" id="IPR036397">
    <property type="entry name" value="RNaseH_sf"/>
</dbReference>
<accession>A0A5D3CF32</accession>
<dbReference type="Gene3D" id="3.30.420.10">
    <property type="entry name" value="Ribonuclease H-like superfamily/Ribonuclease H"/>
    <property type="match status" value="1"/>
</dbReference>
<dbReference type="EMBL" id="SSTD01011206">
    <property type="protein sequence ID" value="TYK09912.1"/>
    <property type="molecule type" value="Genomic_DNA"/>
</dbReference>
<dbReference type="InterPro" id="IPR012337">
    <property type="entry name" value="RNaseH-like_sf"/>
</dbReference>
<proteinExistence type="predicted"/>
<reference evidence="1 2" key="1">
    <citation type="submission" date="2019-08" db="EMBL/GenBank/DDBJ databases">
        <title>Draft genome sequences of two oriental melons (Cucumis melo L. var makuwa).</title>
        <authorList>
            <person name="Kwon S.-Y."/>
        </authorList>
    </citation>
    <scope>NUCLEOTIDE SEQUENCE [LARGE SCALE GENOMIC DNA]</scope>
    <source>
        <strain evidence="2">cv. Chang Bougi</strain>
        <tissue evidence="1">Leaf</tissue>
    </source>
</reference>